<dbReference type="Ensembl" id="ENSSSCT00040067830.1">
    <property type="protein sequence ID" value="ENSSSCP00040028824.1"/>
    <property type="gene ID" value="ENSSSCG00040050164.1"/>
</dbReference>
<proteinExistence type="predicted"/>
<reference evidence="1" key="1">
    <citation type="submission" date="2025-08" db="UniProtKB">
        <authorList>
            <consortium name="Ensembl"/>
        </authorList>
    </citation>
    <scope>IDENTIFICATION</scope>
</reference>
<protein>
    <submittedName>
        <fullName evidence="1">Uncharacterized protein</fullName>
    </submittedName>
</protein>
<dbReference type="Proteomes" id="UP000694722">
    <property type="component" value="Unplaced"/>
</dbReference>
<dbReference type="AlphaFoldDB" id="A0A8D1F2A1"/>
<evidence type="ECO:0000313" key="1">
    <source>
        <dbReference type="Ensembl" id="ENSSSCP00040028824.1"/>
    </source>
</evidence>
<sequence length="169" mass="19285">ISYTYLFYRSVPKNCTPCPYPDTQIPPGREKGLKKTSVTYELSLKDQKDFVRKLREKRSLNSTQINKVKNGLLEDYKSELGRNIWGIEHAKLLSALGLAFAQRKMFVLSEVRKATPVAHEVSKLGLFFFFAFSRAAPTLTFIDIILHPDPLQSLGRKRKIVILKAKGKN</sequence>
<organism evidence="1 2">
    <name type="scientific">Sus scrofa</name>
    <name type="common">Pig</name>
    <dbReference type="NCBI Taxonomy" id="9823"/>
    <lineage>
        <taxon>Eukaryota</taxon>
        <taxon>Metazoa</taxon>
        <taxon>Chordata</taxon>
        <taxon>Craniata</taxon>
        <taxon>Vertebrata</taxon>
        <taxon>Euteleostomi</taxon>
        <taxon>Mammalia</taxon>
        <taxon>Eutheria</taxon>
        <taxon>Laurasiatheria</taxon>
        <taxon>Artiodactyla</taxon>
        <taxon>Suina</taxon>
        <taxon>Suidae</taxon>
        <taxon>Sus</taxon>
    </lineage>
</organism>
<accession>A0A8D1F2A1</accession>
<evidence type="ECO:0000313" key="2">
    <source>
        <dbReference type="Proteomes" id="UP000694722"/>
    </source>
</evidence>
<name>A0A8D1F2A1_PIG</name>